<comment type="caution">
    <text evidence="2">The sequence shown here is derived from an EMBL/GenBank/DDBJ whole genome shotgun (WGS) entry which is preliminary data.</text>
</comment>
<accession>A0A4Z2FLP1</accession>
<organism evidence="2 3">
    <name type="scientific">Liparis tanakae</name>
    <name type="common">Tanaka's snailfish</name>
    <dbReference type="NCBI Taxonomy" id="230148"/>
    <lineage>
        <taxon>Eukaryota</taxon>
        <taxon>Metazoa</taxon>
        <taxon>Chordata</taxon>
        <taxon>Craniata</taxon>
        <taxon>Vertebrata</taxon>
        <taxon>Euteleostomi</taxon>
        <taxon>Actinopterygii</taxon>
        <taxon>Neopterygii</taxon>
        <taxon>Teleostei</taxon>
        <taxon>Neoteleostei</taxon>
        <taxon>Acanthomorphata</taxon>
        <taxon>Eupercaria</taxon>
        <taxon>Perciformes</taxon>
        <taxon>Cottioidei</taxon>
        <taxon>Cottales</taxon>
        <taxon>Liparidae</taxon>
        <taxon>Liparis</taxon>
    </lineage>
</organism>
<gene>
    <name evidence="2" type="ORF">EYF80_047899</name>
</gene>
<dbReference type="Proteomes" id="UP000314294">
    <property type="component" value="Unassembled WGS sequence"/>
</dbReference>
<feature type="compositionally biased region" description="Basic and acidic residues" evidence="1">
    <location>
        <begin position="1"/>
        <end position="17"/>
    </location>
</feature>
<evidence type="ECO:0000313" key="3">
    <source>
        <dbReference type="Proteomes" id="UP000314294"/>
    </source>
</evidence>
<sequence>MQLETRPRFDKHHEGERGPAGGPLLERSRRSNQLQAASQVRQSERGRSQIQEEELSSFANLKKNQRRRDIRREAAAFSQVHCGPGEEENVVRTFWVS</sequence>
<feature type="compositionally biased region" description="Polar residues" evidence="1">
    <location>
        <begin position="31"/>
        <end position="41"/>
    </location>
</feature>
<evidence type="ECO:0000256" key="1">
    <source>
        <dbReference type="SAM" id="MobiDB-lite"/>
    </source>
</evidence>
<protein>
    <submittedName>
        <fullName evidence="2">Uncharacterized protein</fullName>
    </submittedName>
</protein>
<dbReference type="EMBL" id="SRLO01001072">
    <property type="protein sequence ID" value="TNN41941.1"/>
    <property type="molecule type" value="Genomic_DNA"/>
</dbReference>
<evidence type="ECO:0000313" key="2">
    <source>
        <dbReference type="EMBL" id="TNN41941.1"/>
    </source>
</evidence>
<feature type="region of interest" description="Disordered" evidence="1">
    <location>
        <begin position="1"/>
        <end position="52"/>
    </location>
</feature>
<proteinExistence type="predicted"/>
<reference evidence="2 3" key="1">
    <citation type="submission" date="2019-03" db="EMBL/GenBank/DDBJ databases">
        <title>First draft genome of Liparis tanakae, snailfish: a comprehensive survey of snailfish specific genes.</title>
        <authorList>
            <person name="Kim W."/>
            <person name="Song I."/>
            <person name="Jeong J.-H."/>
            <person name="Kim D."/>
            <person name="Kim S."/>
            <person name="Ryu S."/>
            <person name="Song J.Y."/>
            <person name="Lee S.K."/>
        </authorList>
    </citation>
    <scope>NUCLEOTIDE SEQUENCE [LARGE SCALE GENOMIC DNA]</scope>
    <source>
        <tissue evidence="2">Muscle</tissue>
    </source>
</reference>
<name>A0A4Z2FLP1_9TELE</name>
<dbReference type="AlphaFoldDB" id="A0A4Z2FLP1"/>
<keyword evidence="3" id="KW-1185">Reference proteome</keyword>